<dbReference type="Proteomes" id="UP001497516">
    <property type="component" value="Chromosome 6"/>
</dbReference>
<dbReference type="Gene3D" id="1.10.1280.10">
    <property type="entry name" value="Di-copper center containing domain from catechol oxidase"/>
    <property type="match status" value="1"/>
</dbReference>
<dbReference type="Pfam" id="PF12142">
    <property type="entry name" value="PPO1_DWL"/>
    <property type="match status" value="1"/>
</dbReference>
<dbReference type="GO" id="GO:0009543">
    <property type="term" value="C:chloroplast thylakoid lumen"/>
    <property type="evidence" value="ECO:0007669"/>
    <property type="project" value="UniProtKB-SubCell"/>
</dbReference>
<evidence type="ECO:0000256" key="5">
    <source>
        <dbReference type="ARBA" id="ARBA00023002"/>
    </source>
</evidence>
<feature type="region of interest" description="Disordered" evidence="12">
    <location>
        <begin position="36"/>
        <end position="61"/>
    </location>
</feature>
<feature type="cross-link" description="2'-(S-cysteinyl)-histidine (Cys-His)" evidence="11">
    <location>
        <begin position="178"/>
        <end position="195"/>
    </location>
</feature>
<evidence type="ECO:0000256" key="8">
    <source>
        <dbReference type="ARBA" id="ARBA00023157"/>
    </source>
</evidence>
<dbReference type="InterPro" id="IPR008922">
    <property type="entry name" value="Di-copper_centre_dom_sf"/>
</dbReference>
<dbReference type="PROSITE" id="PS00498">
    <property type="entry name" value="TYROSINASE_2"/>
    <property type="match status" value="1"/>
</dbReference>
<gene>
    <name evidence="15" type="ORF">LTRI10_LOCUS38183</name>
</gene>
<dbReference type="AlphaFoldDB" id="A0AAV2FJC1"/>
<feature type="binding site" evidence="9">
    <location>
        <position position="204"/>
    </location>
    <ligand>
        <name>Cu cation</name>
        <dbReference type="ChEBI" id="CHEBI:23378"/>
        <label>A</label>
    </ligand>
</feature>
<dbReference type="PIRSF" id="PIRSF000290">
    <property type="entry name" value="PPO_plant"/>
    <property type="match status" value="1"/>
</dbReference>
<feature type="binding site" evidence="9">
    <location>
        <position position="331"/>
    </location>
    <ligand>
        <name>Cu cation</name>
        <dbReference type="ChEBI" id="CHEBI:23378"/>
        <label>B</label>
    </ligand>
</feature>
<evidence type="ECO:0000256" key="10">
    <source>
        <dbReference type="PIRSR" id="PIRSR000290-2"/>
    </source>
</evidence>
<dbReference type="SUPFAM" id="SSF48056">
    <property type="entry name" value="Di-copper centre-containing domain"/>
    <property type="match status" value="1"/>
</dbReference>
<keyword evidence="16" id="KW-1185">Reference proteome</keyword>
<organism evidence="15 16">
    <name type="scientific">Linum trigynum</name>
    <dbReference type="NCBI Taxonomy" id="586398"/>
    <lineage>
        <taxon>Eukaryota</taxon>
        <taxon>Viridiplantae</taxon>
        <taxon>Streptophyta</taxon>
        <taxon>Embryophyta</taxon>
        <taxon>Tracheophyta</taxon>
        <taxon>Spermatophyta</taxon>
        <taxon>Magnoliopsida</taxon>
        <taxon>eudicotyledons</taxon>
        <taxon>Gunneridae</taxon>
        <taxon>Pentapetalae</taxon>
        <taxon>rosids</taxon>
        <taxon>fabids</taxon>
        <taxon>Malpighiales</taxon>
        <taxon>Linaceae</taxon>
        <taxon>Linum</taxon>
    </lineage>
</organism>
<dbReference type="InterPro" id="IPR050316">
    <property type="entry name" value="Tyrosinase/Hemocyanin"/>
</dbReference>
<dbReference type="InterPro" id="IPR022740">
    <property type="entry name" value="Polyphenol_oxidase_C"/>
</dbReference>
<evidence type="ECO:0000259" key="14">
    <source>
        <dbReference type="PROSITE" id="PS00498"/>
    </source>
</evidence>
<keyword evidence="4" id="KW-0883">Thioether bond</keyword>
<dbReference type="PANTHER" id="PTHR11474">
    <property type="entry name" value="TYROSINASE FAMILY MEMBER"/>
    <property type="match status" value="1"/>
</dbReference>
<keyword evidence="6 9" id="KW-0186">Copper</keyword>
<comment type="cofactor">
    <cofactor evidence="9">
        <name>Cu(2+)</name>
        <dbReference type="ChEBI" id="CHEBI:29036"/>
    </cofactor>
    <text evidence="9">Binds 2 copper ions per subunit.</text>
</comment>
<keyword evidence="8 10" id="KW-1015">Disulfide bond</keyword>
<feature type="domain" description="Tyrosinase copper-binding" evidence="13">
    <location>
        <begin position="195"/>
        <end position="212"/>
    </location>
</feature>
<proteinExistence type="inferred from homology"/>
<evidence type="ECO:0000256" key="3">
    <source>
        <dbReference type="ARBA" id="ARBA00022723"/>
    </source>
</evidence>
<keyword evidence="7" id="KW-0793">Thylakoid</keyword>
<evidence type="ECO:0000313" key="15">
    <source>
        <dbReference type="EMBL" id="CAL1397918.1"/>
    </source>
</evidence>
<feature type="domain" description="Tyrosinase copper-binding" evidence="14">
    <location>
        <begin position="354"/>
        <end position="365"/>
    </location>
</feature>
<reference evidence="15 16" key="1">
    <citation type="submission" date="2024-04" db="EMBL/GenBank/DDBJ databases">
        <authorList>
            <person name="Fracassetti M."/>
        </authorList>
    </citation>
    <scope>NUCLEOTIDE SEQUENCE [LARGE SCALE GENOMIC DNA]</scope>
</reference>
<protein>
    <recommendedName>
        <fullName evidence="13 14">Tyrosinase copper-binding domain-containing protein</fullName>
    </recommendedName>
</protein>
<dbReference type="InterPro" id="IPR002227">
    <property type="entry name" value="Tyrosinase_Cu-bd"/>
</dbReference>
<dbReference type="PRINTS" id="PR00092">
    <property type="entry name" value="TYROSINASE"/>
</dbReference>
<dbReference type="GO" id="GO:0046872">
    <property type="term" value="F:metal ion binding"/>
    <property type="evidence" value="ECO:0007669"/>
    <property type="project" value="UniProtKB-KW"/>
</dbReference>
<dbReference type="PANTHER" id="PTHR11474:SF76">
    <property type="entry name" value="SHKT DOMAIN-CONTAINING PROTEIN"/>
    <property type="match status" value="1"/>
</dbReference>
<dbReference type="InterPro" id="IPR022739">
    <property type="entry name" value="Polyphenol_oxidase_cen"/>
</dbReference>
<feature type="compositionally biased region" description="Basic and acidic residues" evidence="12">
    <location>
        <begin position="50"/>
        <end position="59"/>
    </location>
</feature>
<dbReference type="InterPro" id="IPR016213">
    <property type="entry name" value="Polyphenol_oxidase"/>
</dbReference>
<comment type="similarity">
    <text evidence="2">Belongs to the tyrosinase family.</text>
</comment>
<evidence type="ECO:0000313" key="16">
    <source>
        <dbReference type="Proteomes" id="UP001497516"/>
    </source>
</evidence>
<evidence type="ECO:0000256" key="11">
    <source>
        <dbReference type="PIRSR" id="PIRSR000290-3"/>
    </source>
</evidence>
<dbReference type="PROSITE" id="PS00497">
    <property type="entry name" value="TYROSINASE_1"/>
    <property type="match status" value="1"/>
</dbReference>
<sequence length="603" mass="66493">MASLPSAAKTPNPAANSSFLPRRRHYFSLSPSSSLRFRPKYSSGACRATSRREDDDGSHRRTRRDVLLAGGLYGAAAALTQSPAAFSQPIAAPDTTQCGAADLPAGAEPTNCCPPPARRFKDFVPTSLSSSPRVRPAAHLVDEAYVAKYKRAVELMKALPADDPRSFTQQANVHCAYCDGAYEQVGFPDLEVQVHNSWLFFPWHRYYLYFHERILGKLIGDPTFALPFWNWDGGAAGMRLPAMYADRTSPLHDPLRNPNHQPPTLMDLDWSGEDVPTSAQDQISSNLAIMYRQVVSSGKTASLFLGSPYRAGDDPNPGAGSLEGTPHGPVHVWTGDSNQPNSENMGNFYSAARDPIFFGHHANIDRLWTLWKTLGGKRNDFASPDWLDATFLFYDENAEPVRVRVRDCLDSKKLGYVYQDVDIPWIGSRPPPRQQPTRSRVSNEAVVAGVFSTGTEKVANATETTMMPSSSFPVVLDKNKVSVKVERVKKSRSKREKEDEEEVLVVEGIQFDCEKFVKFDVYVNDEDDVVVGPGSAEFAGSFVNVPHRHKGGKHDKTKTCLRLGITDLLEDLDAEGDDSVVVTLVPRTGVASVGGVKIEFLRD</sequence>
<feature type="binding site" evidence="9">
    <location>
        <position position="361"/>
    </location>
    <ligand>
        <name>Cu cation</name>
        <dbReference type="ChEBI" id="CHEBI:23378"/>
        <label>B</label>
    </ligand>
</feature>
<evidence type="ECO:0000259" key="13">
    <source>
        <dbReference type="PROSITE" id="PS00497"/>
    </source>
</evidence>
<name>A0AAV2FJC1_9ROSI</name>
<keyword evidence="5" id="KW-0560">Oxidoreductase</keyword>
<feature type="disulfide bond" evidence="10">
    <location>
        <begin position="112"/>
        <end position="175"/>
    </location>
</feature>
<evidence type="ECO:0000256" key="12">
    <source>
        <dbReference type="SAM" id="MobiDB-lite"/>
    </source>
</evidence>
<evidence type="ECO:0000256" key="9">
    <source>
        <dbReference type="PIRSR" id="PIRSR000290-1"/>
    </source>
</evidence>
<feature type="binding site" evidence="9">
    <location>
        <position position="174"/>
    </location>
    <ligand>
        <name>Cu cation</name>
        <dbReference type="ChEBI" id="CHEBI:23378"/>
        <label>A</label>
    </ligand>
</feature>
<accession>A0AAV2FJC1</accession>
<dbReference type="FunFam" id="1.10.1280.10:FF:000007">
    <property type="entry name" value="Polyphenol oxidase, chloroplastic"/>
    <property type="match status" value="1"/>
</dbReference>
<evidence type="ECO:0000256" key="2">
    <source>
        <dbReference type="ARBA" id="ARBA00009928"/>
    </source>
</evidence>
<keyword evidence="3 9" id="KW-0479">Metal-binding</keyword>
<evidence type="ECO:0000256" key="1">
    <source>
        <dbReference type="ARBA" id="ARBA00004456"/>
    </source>
</evidence>
<dbReference type="GO" id="GO:0004097">
    <property type="term" value="F:catechol oxidase activity"/>
    <property type="evidence" value="ECO:0007669"/>
    <property type="project" value="InterPro"/>
</dbReference>
<feature type="binding site" evidence="9">
    <location>
        <position position="327"/>
    </location>
    <ligand>
        <name>Cu cation</name>
        <dbReference type="ChEBI" id="CHEBI:23378"/>
        <label>B</label>
    </ligand>
</feature>
<dbReference type="EMBL" id="OZ034819">
    <property type="protein sequence ID" value="CAL1397918.1"/>
    <property type="molecule type" value="Genomic_DNA"/>
</dbReference>
<dbReference type="Pfam" id="PF00264">
    <property type="entry name" value="Tyrosinase"/>
    <property type="match status" value="1"/>
</dbReference>
<dbReference type="GO" id="GO:0046148">
    <property type="term" value="P:pigment biosynthetic process"/>
    <property type="evidence" value="ECO:0007669"/>
    <property type="project" value="InterPro"/>
</dbReference>
<feature type="binding site" evidence="9">
    <location>
        <position position="195"/>
    </location>
    <ligand>
        <name>Cu cation</name>
        <dbReference type="ChEBI" id="CHEBI:23378"/>
        <label>A</label>
    </ligand>
</feature>
<evidence type="ECO:0000256" key="7">
    <source>
        <dbReference type="ARBA" id="ARBA00023078"/>
    </source>
</evidence>
<evidence type="ECO:0000256" key="4">
    <source>
        <dbReference type="ARBA" id="ARBA00022784"/>
    </source>
</evidence>
<feature type="disulfide bond" evidence="10">
    <location>
        <begin position="98"/>
        <end position="113"/>
    </location>
</feature>
<comment type="subcellular location">
    <subcellularLocation>
        <location evidence="1">Plastid</location>
        <location evidence="1">Chloroplast thylakoid lumen</location>
    </subcellularLocation>
</comment>
<dbReference type="Pfam" id="PF12143">
    <property type="entry name" value="PPO1_KFDV"/>
    <property type="match status" value="1"/>
</dbReference>
<evidence type="ECO:0000256" key="6">
    <source>
        <dbReference type="ARBA" id="ARBA00023008"/>
    </source>
</evidence>